<dbReference type="Proteomes" id="UP000589036">
    <property type="component" value="Unassembled WGS sequence"/>
</dbReference>
<evidence type="ECO:0000313" key="2">
    <source>
        <dbReference type="EMBL" id="NYE50471.1"/>
    </source>
</evidence>
<feature type="region of interest" description="Disordered" evidence="1">
    <location>
        <begin position="148"/>
        <end position="172"/>
    </location>
</feature>
<proteinExistence type="predicted"/>
<protein>
    <submittedName>
        <fullName evidence="2">Uncharacterized protein</fullName>
    </submittedName>
</protein>
<name>A0A852U2U8_9ACTN</name>
<gene>
    <name evidence="2" type="ORF">HDA32_005591</name>
</gene>
<organism evidence="2 3">
    <name type="scientific">Spinactinospora alkalitolerans</name>
    <dbReference type="NCBI Taxonomy" id="687207"/>
    <lineage>
        <taxon>Bacteria</taxon>
        <taxon>Bacillati</taxon>
        <taxon>Actinomycetota</taxon>
        <taxon>Actinomycetes</taxon>
        <taxon>Streptosporangiales</taxon>
        <taxon>Nocardiopsidaceae</taxon>
        <taxon>Spinactinospora</taxon>
    </lineage>
</organism>
<reference evidence="2 3" key="1">
    <citation type="submission" date="2020-07" db="EMBL/GenBank/DDBJ databases">
        <title>Sequencing the genomes of 1000 actinobacteria strains.</title>
        <authorList>
            <person name="Klenk H.-P."/>
        </authorList>
    </citation>
    <scope>NUCLEOTIDE SEQUENCE [LARGE SCALE GENOMIC DNA]</scope>
    <source>
        <strain evidence="2 3">CXB654</strain>
    </source>
</reference>
<comment type="caution">
    <text evidence="2">The sequence shown here is derived from an EMBL/GenBank/DDBJ whole genome shotgun (WGS) entry which is preliminary data.</text>
</comment>
<dbReference type="EMBL" id="JACCCC010000001">
    <property type="protein sequence ID" value="NYE50471.1"/>
    <property type="molecule type" value="Genomic_DNA"/>
</dbReference>
<feature type="compositionally biased region" description="Polar residues" evidence="1">
    <location>
        <begin position="154"/>
        <end position="163"/>
    </location>
</feature>
<sequence length="172" mass="19757">MTKLEHHETPRWFPRKVPRFVVEWAREALGDPNWGDPLNFLDQDEGVKFVIASSWLFCPETVEYRGGIFIKRRFSESNVDQWLSEHDIVSTQATVNLTAMWSLFVNADSPAFDDMDERELTAALGECWNGVLKQRYPQHNIVVSVDLDEEDQSSRGPSVTLWSSGYKEAHPA</sequence>
<accession>A0A852U2U8</accession>
<evidence type="ECO:0000313" key="3">
    <source>
        <dbReference type="Proteomes" id="UP000589036"/>
    </source>
</evidence>
<keyword evidence="3" id="KW-1185">Reference proteome</keyword>
<dbReference type="AlphaFoldDB" id="A0A852U2U8"/>
<evidence type="ECO:0000256" key="1">
    <source>
        <dbReference type="SAM" id="MobiDB-lite"/>
    </source>
</evidence>
<dbReference type="RefSeq" id="WP_179645946.1">
    <property type="nucleotide sequence ID" value="NZ_BAAAYY010000006.1"/>
</dbReference>